<evidence type="ECO:0000256" key="4">
    <source>
        <dbReference type="ARBA" id="ARBA00022729"/>
    </source>
</evidence>
<dbReference type="InterPro" id="IPR024079">
    <property type="entry name" value="MetalloPept_cat_dom_sf"/>
</dbReference>
<dbReference type="PANTHER" id="PTHR47466">
    <property type="match status" value="1"/>
</dbReference>
<evidence type="ECO:0000313" key="13">
    <source>
        <dbReference type="Proteomes" id="UP000636479"/>
    </source>
</evidence>
<dbReference type="Pfam" id="PF05572">
    <property type="entry name" value="Peptidase_M43"/>
    <property type="match status" value="1"/>
</dbReference>
<name>A0A8H6SGZ7_9AGAR</name>
<dbReference type="CDD" id="cd04275">
    <property type="entry name" value="ZnMc_pappalysin_like"/>
    <property type="match status" value="1"/>
</dbReference>
<keyword evidence="8" id="KW-1015">Disulfide bond</keyword>
<evidence type="ECO:0000256" key="10">
    <source>
        <dbReference type="SAM" id="SignalP"/>
    </source>
</evidence>
<evidence type="ECO:0000259" key="11">
    <source>
        <dbReference type="Pfam" id="PF05572"/>
    </source>
</evidence>
<feature type="chain" id="PRO_5034884534" evidence="10">
    <location>
        <begin position="19"/>
        <end position="296"/>
    </location>
</feature>
<keyword evidence="13" id="KW-1185">Reference proteome</keyword>
<evidence type="ECO:0000256" key="2">
    <source>
        <dbReference type="ARBA" id="ARBA00022670"/>
    </source>
</evidence>
<comment type="similarity">
    <text evidence="1">Belongs to the peptidase M43B family.</text>
</comment>
<keyword evidence="5" id="KW-0378">Hydrolase</keyword>
<keyword evidence="2 12" id="KW-0645">Protease</keyword>
<accession>A0A8H6SGZ7</accession>
<dbReference type="AlphaFoldDB" id="A0A8H6SGZ7"/>
<dbReference type="PANTHER" id="PTHR47466:SF1">
    <property type="entry name" value="METALLOPROTEASE MEP1 (AFU_ORTHOLOGUE AFUA_1G07730)-RELATED"/>
    <property type="match status" value="1"/>
</dbReference>
<keyword evidence="4 10" id="KW-0732">Signal</keyword>
<keyword evidence="3" id="KW-0479">Metal-binding</keyword>
<dbReference type="OrthoDB" id="536211at2759"/>
<dbReference type="Proteomes" id="UP000636479">
    <property type="component" value="Unassembled WGS sequence"/>
</dbReference>
<dbReference type="GO" id="GO:0046872">
    <property type="term" value="F:metal ion binding"/>
    <property type="evidence" value="ECO:0007669"/>
    <property type="project" value="UniProtKB-KW"/>
</dbReference>
<dbReference type="InterPro" id="IPR008754">
    <property type="entry name" value="Peptidase_M43"/>
</dbReference>
<evidence type="ECO:0000256" key="7">
    <source>
        <dbReference type="ARBA" id="ARBA00023049"/>
    </source>
</evidence>
<protein>
    <submittedName>
        <fullName evidence="12">Metalloprotease</fullName>
    </submittedName>
</protein>
<organism evidence="12 13">
    <name type="scientific">Mycena indigotica</name>
    <dbReference type="NCBI Taxonomy" id="2126181"/>
    <lineage>
        <taxon>Eukaryota</taxon>
        <taxon>Fungi</taxon>
        <taxon>Dikarya</taxon>
        <taxon>Basidiomycota</taxon>
        <taxon>Agaricomycotina</taxon>
        <taxon>Agaricomycetes</taxon>
        <taxon>Agaricomycetidae</taxon>
        <taxon>Agaricales</taxon>
        <taxon>Marasmiineae</taxon>
        <taxon>Mycenaceae</taxon>
        <taxon>Mycena</taxon>
    </lineage>
</organism>
<gene>
    <name evidence="12" type="ORF">MIND_00819200</name>
</gene>
<dbReference type="GO" id="GO:0006508">
    <property type="term" value="P:proteolysis"/>
    <property type="evidence" value="ECO:0007669"/>
    <property type="project" value="UniProtKB-KW"/>
</dbReference>
<keyword evidence="7 12" id="KW-0482">Metalloprotease</keyword>
<dbReference type="GO" id="GO:0008237">
    <property type="term" value="F:metallopeptidase activity"/>
    <property type="evidence" value="ECO:0007669"/>
    <property type="project" value="UniProtKB-KW"/>
</dbReference>
<dbReference type="RefSeq" id="XP_037218105.1">
    <property type="nucleotide sequence ID" value="XM_037364863.1"/>
</dbReference>
<feature type="signal peptide" evidence="10">
    <location>
        <begin position="1"/>
        <end position="18"/>
    </location>
</feature>
<evidence type="ECO:0000256" key="5">
    <source>
        <dbReference type="ARBA" id="ARBA00022801"/>
    </source>
</evidence>
<feature type="domain" description="Peptidase M43 pregnancy-associated plasma-A" evidence="11">
    <location>
        <begin position="166"/>
        <end position="288"/>
    </location>
</feature>
<dbReference type="Gene3D" id="3.40.390.10">
    <property type="entry name" value="Collagenase (Catalytic Domain)"/>
    <property type="match status" value="1"/>
</dbReference>
<comment type="caution">
    <text evidence="12">The sequence shown here is derived from an EMBL/GenBank/DDBJ whole genome shotgun (WGS) entry which is preliminary data.</text>
</comment>
<evidence type="ECO:0000256" key="6">
    <source>
        <dbReference type="ARBA" id="ARBA00022833"/>
    </source>
</evidence>
<reference evidence="12" key="1">
    <citation type="submission" date="2020-05" db="EMBL/GenBank/DDBJ databases">
        <title>Mycena genomes resolve the evolution of fungal bioluminescence.</title>
        <authorList>
            <person name="Tsai I.J."/>
        </authorList>
    </citation>
    <scope>NUCLEOTIDE SEQUENCE</scope>
    <source>
        <strain evidence="12">171206Taipei</strain>
    </source>
</reference>
<feature type="region of interest" description="Disordered" evidence="9">
    <location>
        <begin position="226"/>
        <end position="251"/>
    </location>
</feature>
<evidence type="ECO:0000313" key="12">
    <source>
        <dbReference type="EMBL" id="KAF7298717.1"/>
    </source>
</evidence>
<sequence>MIALNVLVLALSAVSAIGSELASRAPKRGCGTEISPAQKDAVEADFAARRTALPKKLTAAIVTIPTYYHVVRRGTTLSGGDVPDSQITAQMAALNAAFANTSYTFELVNTTRTTNTNWFQRASLYSDGLSNQNAMKAALRRGDAGTLNLYSVGFTSGSAASNGLLGYATFPSSYEDAPQDDGVVFLYSTVPGGSTASFNLGGTVQHEVGHWAGLYHTFNEGDLQGTCNGSSDEVDDTPAQRSPTSGCPARADTCPSLPGDDPIHNYMDYSTDVCYTNFTPGQVARISAQMGVYRGI</sequence>
<dbReference type="SUPFAM" id="SSF55486">
    <property type="entry name" value="Metalloproteases ('zincins'), catalytic domain"/>
    <property type="match status" value="1"/>
</dbReference>
<evidence type="ECO:0000256" key="9">
    <source>
        <dbReference type="SAM" id="MobiDB-lite"/>
    </source>
</evidence>
<dbReference type="GeneID" id="59347379"/>
<evidence type="ECO:0000256" key="1">
    <source>
        <dbReference type="ARBA" id="ARBA00008721"/>
    </source>
</evidence>
<evidence type="ECO:0000256" key="8">
    <source>
        <dbReference type="ARBA" id="ARBA00023157"/>
    </source>
</evidence>
<evidence type="ECO:0000256" key="3">
    <source>
        <dbReference type="ARBA" id="ARBA00022723"/>
    </source>
</evidence>
<keyword evidence="6" id="KW-0862">Zinc</keyword>
<proteinExistence type="inferred from homology"/>
<dbReference type="EMBL" id="JACAZF010000007">
    <property type="protein sequence ID" value="KAF7298717.1"/>
    <property type="molecule type" value="Genomic_DNA"/>
</dbReference>